<gene>
    <name evidence="4" type="primary">LOC106121329</name>
</gene>
<dbReference type="RefSeq" id="XP_013172401.1">
    <property type="nucleotide sequence ID" value="XM_013316947.1"/>
</dbReference>
<dbReference type="Pfam" id="PF03370">
    <property type="entry name" value="CBM_21"/>
    <property type="match status" value="1"/>
</dbReference>
<evidence type="ECO:0000259" key="3">
    <source>
        <dbReference type="PROSITE" id="PS51159"/>
    </source>
</evidence>
<protein>
    <submittedName>
        <fullName evidence="4">Glycogen-binding subunit 76A isoform X1</fullName>
    </submittedName>
</protein>
<feature type="transmembrane region" description="Helical" evidence="2">
    <location>
        <begin position="16"/>
        <end position="35"/>
    </location>
</feature>
<dbReference type="PROSITE" id="PS51159">
    <property type="entry name" value="CBM21"/>
    <property type="match status" value="1"/>
</dbReference>
<dbReference type="InterPro" id="IPR038175">
    <property type="entry name" value="CBM21_dom_sf"/>
</dbReference>
<name>A0AAJ7ED04_PAPXU</name>
<feature type="transmembrane region" description="Helical" evidence="2">
    <location>
        <begin position="69"/>
        <end position="90"/>
    </location>
</feature>
<feature type="domain" description="CBM21" evidence="3">
    <location>
        <begin position="545"/>
        <end position="654"/>
    </location>
</feature>
<reference evidence="4" key="1">
    <citation type="submission" date="2025-08" db="UniProtKB">
        <authorList>
            <consortium name="RefSeq"/>
        </authorList>
    </citation>
    <scope>IDENTIFICATION</scope>
</reference>
<dbReference type="Proteomes" id="UP000694872">
    <property type="component" value="Unplaced"/>
</dbReference>
<keyword evidence="2" id="KW-0472">Membrane</keyword>
<dbReference type="KEGG" id="pxu:106121329"/>
<dbReference type="CTD" id="40102"/>
<feature type="region of interest" description="Disordered" evidence="1">
    <location>
        <begin position="444"/>
        <end position="476"/>
    </location>
</feature>
<dbReference type="GO" id="GO:2001069">
    <property type="term" value="F:glycogen binding"/>
    <property type="evidence" value="ECO:0007669"/>
    <property type="project" value="TreeGrafter"/>
</dbReference>
<dbReference type="Gene3D" id="2.60.40.2440">
    <property type="entry name" value="Carbohydrate binding type-21 domain"/>
    <property type="match status" value="1"/>
</dbReference>
<keyword evidence="2" id="KW-1133">Transmembrane helix</keyword>
<evidence type="ECO:0000256" key="1">
    <source>
        <dbReference type="SAM" id="MobiDB-lite"/>
    </source>
</evidence>
<proteinExistence type="predicted"/>
<organism evidence="4">
    <name type="scientific">Papilio xuthus</name>
    <name type="common">Asian swallowtail butterfly</name>
    <dbReference type="NCBI Taxonomy" id="66420"/>
    <lineage>
        <taxon>Eukaryota</taxon>
        <taxon>Metazoa</taxon>
        <taxon>Ecdysozoa</taxon>
        <taxon>Arthropoda</taxon>
        <taxon>Hexapoda</taxon>
        <taxon>Insecta</taxon>
        <taxon>Pterygota</taxon>
        <taxon>Neoptera</taxon>
        <taxon>Endopterygota</taxon>
        <taxon>Lepidoptera</taxon>
        <taxon>Glossata</taxon>
        <taxon>Ditrysia</taxon>
        <taxon>Papilionoidea</taxon>
        <taxon>Papilionidae</taxon>
        <taxon>Papilioninae</taxon>
        <taxon>Papilio</taxon>
    </lineage>
</organism>
<dbReference type="PANTHER" id="PTHR12307:SF36">
    <property type="entry name" value="GLYCOGEN-BINDING SUBUNIT 76A"/>
    <property type="match status" value="1"/>
</dbReference>
<dbReference type="GeneID" id="106121329"/>
<sequence length="682" mass="76226">MLHTTVFKLSLDVVRMLAELVVLAGTSQTAVVVWMTHARRPTLARPQPVDVSRHAVLHVNKFISRLLKYASLSFSVAIPCLRVFVLVLWFKLTWILLTKTPNLILEEGRCMEFCCQIWSGAVKYLLNALHSVQKHTKRFTQMSGDRAGSGTQCGLTSLLPMSCRGRAAAFARDLHSRLRNLGAGHDDCDSNWIARDTAATHRPANSAQRDLDTFYDFELECESPSSPVDEYDGAFPERAAAADTEQPFYDLENETETKEQARLMLKQPDKNKNGFKFSTAFYTDYSPVKLQPVPRENGHTDKPLYSPISFEGCARQNSYDEIDCAVRPAVVVESERLSSPLNHSIIPDSDSEFESAKSDPSEANDEVTLTEKSLENDVTEGIENLSIIDLDLVEEEIPVDNIDIEVTAATDLIDSTQIITSEVSEDNEISPTPEIDPKFLSTECKEDEEAEDDRPQRVRRCSSLKTGKTPPGTPGRKKIVRFADVLGLDLADVKTFMDEIPVIPKSAYDDLTGCDMLSSSPPARTPPRLGALTLVPLFQVPRDVTEKLEKMLVCLESARVCDGAHVTVCGSVRVRNLDFHKTVHIRYTMNRWKTYTDLQTTYVQGSCDGYSDRFQFVLYAPCITSGQRLELAVRFQCKGQQFWDNNSGANYCFDCLALGATAPMQTTTAALHPTVDWHPSFY</sequence>
<accession>A0AAJ7ED04</accession>
<dbReference type="InterPro" id="IPR005036">
    <property type="entry name" value="CBM21_dom"/>
</dbReference>
<dbReference type="GO" id="GO:0008157">
    <property type="term" value="F:protein phosphatase 1 binding"/>
    <property type="evidence" value="ECO:0007669"/>
    <property type="project" value="TreeGrafter"/>
</dbReference>
<dbReference type="AlphaFoldDB" id="A0AAJ7ED04"/>
<dbReference type="InterPro" id="IPR050782">
    <property type="entry name" value="PP1_regulatory_subunit_3"/>
</dbReference>
<dbReference type="GO" id="GO:0000164">
    <property type="term" value="C:protein phosphatase type 1 complex"/>
    <property type="evidence" value="ECO:0007669"/>
    <property type="project" value="TreeGrafter"/>
</dbReference>
<feature type="region of interest" description="Disordered" evidence="1">
    <location>
        <begin position="341"/>
        <end position="368"/>
    </location>
</feature>
<dbReference type="GO" id="GO:0005979">
    <property type="term" value="P:regulation of glycogen biosynthetic process"/>
    <property type="evidence" value="ECO:0007669"/>
    <property type="project" value="TreeGrafter"/>
</dbReference>
<keyword evidence="2" id="KW-0812">Transmembrane</keyword>
<evidence type="ECO:0000313" key="4">
    <source>
        <dbReference type="RefSeq" id="XP_013172401.1"/>
    </source>
</evidence>
<dbReference type="PANTHER" id="PTHR12307">
    <property type="entry name" value="PROTEIN PHOSPHATASE 1 REGULATORY SUBUNIT"/>
    <property type="match status" value="1"/>
</dbReference>
<evidence type="ECO:0000256" key="2">
    <source>
        <dbReference type="SAM" id="Phobius"/>
    </source>
</evidence>